<accession>A0A7X6F8R1</accession>
<keyword evidence="2" id="KW-0614">Plasmid</keyword>
<name>A0A7X6F8R1_9HYPH</name>
<evidence type="ECO:0000313" key="3">
    <source>
        <dbReference type="Proteomes" id="UP000540266"/>
    </source>
</evidence>
<dbReference type="Proteomes" id="UP000540266">
    <property type="component" value="Plasmid pBS3d"/>
</dbReference>
<dbReference type="RefSeq" id="WP_064820419.1">
    <property type="nucleotide sequence ID" value="NZ_CP013531.1"/>
</dbReference>
<geneLocation type="plasmid" evidence="2 3">
    <name>pBS3d</name>
</geneLocation>
<feature type="domain" description="UDP-X diphosphatase-like N-terminal oligomerisation" evidence="1">
    <location>
        <begin position="7"/>
        <end position="60"/>
    </location>
</feature>
<dbReference type="Gene3D" id="6.10.250.1120">
    <property type="match status" value="1"/>
</dbReference>
<evidence type="ECO:0000259" key="1">
    <source>
        <dbReference type="Pfam" id="PF12535"/>
    </source>
</evidence>
<reference evidence="2 3" key="1">
    <citation type="submission" date="2020-11" db="EMBL/GenBank/DDBJ databases">
        <title>Indigenous Rhizobia Nodulating Common beans in Western Kenya.</title>
        <authorList>
            <person name="Wekesa C.S."/>
            <person name="Oelmueller R."/>
            <person name="Furch A.C."/>
        </authorList>
    </citation>
    <scope>NUCLEOTIDE SEQUENCE [LARGE SCALE GENOMIC DNA]</scope>
    <source>
        <strain evidence="3">BS3</strain>
        <plasmid evidence="2 3">pBS3d</plasmid>
    </source>
</reference>
<gene>
    <name evidence="2" type="ORF">HER27_031460</name>
</gene>
<dbReference type="KEGG" id="rpha:AMC79_PD00789"/>
<dbReference type="InterPro" id="IPR059176">
    <property type="entry name" value="UDP-X_N"/>
</dbReference>
<proteinExistence type="predicted"/>
<sequence length="66" mass="7430">MSETDADWLRWARETAAIAQTGLAFTRDRYDAERFEQLRKLSAEISAHHTGADHERIAALLAVDSS</sequence>
<keyword evidence="2" id="KW-0378">Hydrolase</keyword>
<dbReference type="EMBL" id="CP064935">
    <property type="protein sequence ID" value="QPK12518.1"/>
    <property type="molecule type" value="Genomic_DNA"/>
</dbReference>
<organism evidence="2 3">
    <name type="scientific">Rhizobium phaseoli</name>
    <dbReference type="NCBI Taxonomy" id="396"/>
    <lineage>
        <taxon>Bacteria</taxon>
        <taxon>Pseudomonadati</taxon>
        <taxon>Pseudomonadota</taxon>
        <taxon>Alphaproteobacteria</taxon>
        <taxon>Hyphomicrobiales</taxon>
        <taxon>Rhizobiaceae</taxon>
        <taxon>Rhizobium/Agrobacterium group</taxon>
        <taxon>Rhizobium</taxon>
    </lineage>
</organism>
<dbReference type="GeneID" id="45961480"/>
<protein>
    <submittedName>
        <fullName evidence="2">NUDIX hydrolase N-terminal domain-containing protein</fullName>
    </submittedName>
</protein>
<dbReference type="GO" id="GO:0016787">
    <property type="term" value="F:hydrolase activity"/>
    <property type="evidence" value="ECO:0007669"/>
    <property type="project" value="UniProtKB-KW"/>
</dbReference>
<dbReference type="AlphaFoldDB" id="A0A7X6F8R1"/>
<dbReference type="Pfam" id="PF12535">
    <property type="entry name" value="Nudix_N"/>
    <property type="match status" value="1"/>
</dbReference>
<evidence type="ECO:0000313" key="2">
    <source>
        <dbReference type="EMBL" id="QPK12518.1"/>
    </source>
</evidence>